<keyword evidence="3" id="KW-1185">Reference proteome</keyword>
<dbReference type="AlphaFoldDB" id="A0A835ESI7"/>
<dbReference type="Proteomes" id="UP000636709">
    <property type="component" value="Unassembled WGS sequence"/>
</dbReference>
<feature type="region of interest" description="Disordered" evidence="1">
    <location>
        <begin position="54"/>
        <end position="113"/>
    </location>
</feature>
<comment type="caution">
    <text evidence="2">The sequence shown here is derived from an EMBL/GenBank/DDBJ whole genome shotgun (WGS) entry which is preliminary data.</text>
</comment>
<protein>
    <submittedName>
        <fullName evidence="2">Uncharacterized protein</fullName>
    </submittedName>
</protein>
<gene>
    <name evidence="2" type="ORF">HU200_028439</name>
</gene>
<accession>A0A835ESI7</accession>
<evidence type="ECO:0000313" key="2">
    <source>
        <dbReference type="EMBL" id="KAF8712678.1"/>
    </source>
</evidence>
<dbReference type="OrthoDB" id="2013972at2759"/>
<name>A0A835ESI7_9POAL</name>
<sequence length="433" mass="47179">MSALPACPALFQIPRSDVAWGVVRGPCTGTVLAPLWSSQKRTERWLQPIRRSSTIVYRRRRKKQSMQQQQQRPNQERKSHQPTRQGPTSSSARSSTPRWMKRRRTEAGSTSYHTHVRPWMTWNELASPPTSPNSTPAWKGDLAGDEASAAAVGHACVHVQDDLECARPTRRSRTGRLMLAGTATAAMPVASLWTTPPDTTSVVWELQELLVPLRDDELELLHQWRVRPAPGEGTLSYSIAGVLESRPDGTVRVGLASTSTSPAAAGRVSAAHRLPFFYRTLDIVQFNAIELDGGRSMAPRGGVMLEFAPSSMLRPGGLFWLDHFSCAGEELNATFAPMIGRVGFKKLRWNTGRVKGKNHAAALGTRTSARGIFSTPSYPEKAGSPCPDSPSVDEPCGGNLGFSGHWILTNVFVTQADILASASSTPAFAFASL</sequence>
<evidence type="ECO:0000313" key="3">
    <source>
        <dbReference type="Proteomes" id="UP000636709"/>
    </source>
</evidence>
<reference evidence="2" key="1">
    <citation type="submission" date="2020-07" db="EMBL/GenBank/DDBJ databases">
        <title>Genome sequence and genetic diversity analysis of an under-domesticated orphan crop, white fonio (Digitaria exilis).</title>
        <authorList>
            <person name="Bennetzen J.L."/>
            <person name="Chen S."/>
            <person name="Ma X."/>
            <person name="Wang X."/>
            <person name="Yssel A.E.J."/>
            <person name="Chaluvadi S.R."/>
            <person name="Johnson M."/>
            <person name="Gangashetty P."/>
            <person name="Hamidou F."/>
            <person name="Sanogo M.D."/>
            <person name="Zwaenepoel A."/>
            <person name="Wallace J."/>
            <person name="Van De Peer Y."/>
            <person name="Van Deynze A."/>
        </authorList>
    </citation>
    <scope>NUCLEOTIDE SEQUENCE</scope>
    <source>
        <tissue evidence="2">Leaves</tissue>
    </source>
</reference>
<dbReference type="PANTHER" id="PTHR44067:SF2">
    <property type="entry name" value="OS08G0113400 PROTEIN"/>
    <property type="match status" value="1"/>
</dbReference>
<feature type="compositionally biased region" description="Low complexity" evidence="1">
    <location>
        <begin position="87"/>
        <end position="98"/>
    </location>
</feature>
<evidence type="ECO:0000256" key="1">
    <source>
        <dbReference type="SAM" id="MobiDB-lite"/>
    </source>
</evidence>
<proteinExistence type="predicted"/>
<dbReference type="EMBL" id="JACEFO010001742">
    <property type="protein sequence ID" value="KAF8712678.1"/>
    <property type="molecule type" value="Genomic_DNA"/>
</dbReference>
<dbReference type="PANTHER" id="PTHR44067">
    <property type="entry name" value="S-ADENOSYL-L-METHIONINE-DEPENDENT METHYLTRANSFERASE SUPERFAMILY PROTEIN-RELATED"/>
    <property type="match status" value="1"/>
</dbReference>
<dbReference type="InterPro" id="IPR053223">
    <property type="entry name" value="Prob_Methyltransferase"/>
</dbReference>
<organism evidence="2 3">
    <name type="scientific">Digitaria exilis</name>
    <dbReference type="NCBI Taxonomy" id="1010633"/>
    <lineage>
        <taxon>Eukaryota</taxon>
        <taxon>Viridiplantae</taxon>
        <taxon>Streptophyta</taxon>
        <taxon>Embryophyta</taxon>
        <taxon>Tracheophyta</taxon>
        <taxon>Spermatophyta</taxon>
        <taxon>Magnoliopsida</taxon>
        <taxon>Liliopsida</taxon>
        <taxon>Poales</taxon>
        <taxon>Poaceae</taxon>
        <taxon>PACMAD clade</taxon>
        <taxon>Panicoideae</taxon>
        <taxon>Panicodae</taxon>
        <taxon>Paniceae</taxon>
        <taxon>Anthephorinae</taxon>
        <taxon>Digitaria</taxon>
    </lineage>
</organism>